<dbReference type="Pfam" id="PF17963">
    <property type="entry name" value="Big_9"/>
    <property type="match status" value="2"/>
</dbReference>
<feature type="region of interest" description="Disordered" evidence="1">
    <location>
        <begin position="349"/>
        <end position="390"/>
    </location>
</feature>
<evidence type="ECO:0000256" key="1">
    <source>
        <dbReference type="SAM" id="MobiDB-lite"/>
    </source>
</evidence>
<accession>A0A2T0M6Q3</accession>
<gene>
    <name evidence="3" type="ORF">CLV81_4064</name>
</gene>
<feature type="signal peptide" evidence="2">
    <location>
        <begin position="1"/>
        <end position="26"/>
    </location>
</feature>
<organism evidence="3 4">
    <name type="scientific">Flagellimonas meridianipacifica</name>
    <dbReference type="NCBI Taxonomy" id="1080225"/>
    <lineage>
        <taxon>Bacteria</taxon>
        <taxon>Pseudomonadati</taxon>
        <taxon>Bacteroidota</taxon>
        <taxon>Flavobacteriia</taxon>
        <taxon>Flavobacteriales</taxon>
        <taxon>Flavobacteriaceae</taxon>
        <taxon>Flagellimonas</taxon>
    </lineage>
</organism>
<feature type="compositionally biased region" description="Acidic residues" evidence="1">
    <location>
        <begin position="516"/>
        <end position="544"/>
    </location>
</feature>
<dbReference type="NCBIfam" id="TIGR04131">
    <property type="entry name" value="Bac_Flav_CTERM"/>
    <property type="match status" value="1"/>
</dbReference>
<name>A0A2T0M6Q3_9FLAO</name>
<feature type="compositionally biased region" description="Acidic residues" evidence="1">
    <location>
        <begin position="485"/>
        <end position="494"/>
    </location>
</feature>
<keyword evidence="4" id="KW-1185">Reference proteome</keyword>
<feature type="region of interest" description="Disordered" evidence="1">
    <location>
        <begin position="480"/>
        <end position="558"/>
    </location>
</feature>
<dbReference type="Gene3D" id="2.60.40.3440">
    <property type="match status" value="2"/>
</dbReference>
<evidence type="ECO:0000256" key="2">
    <source>
        <dbReference type="SAM" id="SignalP"/>
    </source>
</evidence>
<dbReference type="AlphaFoldDB" id="A0A2T0M6Q3"/>
<proteinExistence type="predicted"/>
<comment type="caution">
    <text evidence="3">The sequence shown here is derived from an EMBL/GenBank/DDBJ whole genome shotgun (WGS) entry which is preliminary data.</text>
</comment>
<evidence type="ECO:0000313" key="4">
    <source>
        <dbReference type="Proteomes" id="UP000237640"/>
    </source>
</evidence>
<dbReference type="Proteomes" id="UP000237640">
    <property type="component" value="Unassembled WGS sequence"/>
</dbReference>
<dbReference type="InterPro" id="IPR026341">
    <property type="entry name" value="T9SS_type_B"/>
</dbReference>
<keyword evidence="2" id="KW-0732">Signal</keyword>
<reference evidence="3 4" key="1">
    <citation type="submission" date="2018-03" db="EMBL/GenBank/DDBJ databases">
        <title>Genomic Encyclopedia of Archaeal and Bacterial Type Strains, Phase II (KMG-II): from individual species to whole genera.</title>
        <authorList>
            <person name="Goeker M."/>
        </authorList>
    </citation>
    <scope>NUCLEOTIDE SEQUENCE [LARGE SCALE GENOMIC DNA]</scope>
    <source>
        <strain evidence="3 4">DSM 25027</strain>
    </source>
</reference>
<feature type="chain" id="PRO_5015579764" evidence="2">
    <location>
        <begin position="27"/>
        <end position="673"/>
    </location>
</feature>
<dbReference type="EMBL" id="PVYX01000003">
    <property type="protein sequence ID" value="PRX53157.1"/>
    <property type="molecule type" value="Genomic_DNA"/>
</dbReference>
<sequence>MNSNNIYKSLFIGLLILIFGMNSSHAQFLLQAPSGGDETNYQWFEASDLGTVLSTNSFYEATQPGVYFATYDGTLCESNATGYFILTDCRAPDNQVTLDISASVPSGATINWNPTVSGDQTRPVVTSTTSVERYVATITKAGNSSALPRFTVVCISQAATLVDDFVTVDEDTMVIVPIFDNDSDLPSTGTLTTTAPANGSITIDTNGTINDPTDDIVTYIPNPDFNGADTFDYTVCNSLGDCSTATVNVDVLPIVDAFDDSVVVLQDTSIEIDILANDNDVHSSGSLTVTIPANGTANLNTNGTPSDPSDDTVTYVPNTRFVGTDTFQYTICDLNGNCSTATVTVTVTPPGSNLDTDGDGILDSFEDLNADLDNDPSTDPTDSDSDGIPDYLDIDSDNDGIPDNVEAQSTVGYIPPSLVDANANGVDDAYENGANIGLIPVDTDVDGLPDYVDDDSDGDNIPDNIEGHDFNQDGVADVNFAGTDTDGDGLDDGYEGGRLDDSDINDEINDPLNDLPDTDTDGEVDYRDTDDDDDGIATADEDLNLDGSYVNDDSDNDGIPNYLDPDLGPTEDDVPDVINVITPNGDTVHDVLTIRGIENFPNNTVKIYNRWGVLVFQTRGYDNNTNTFDGTSTGRVTVDKDNKLPVGTYFYIVDYEDQNGSMKQLSGYLYINR</sequence>
<feature type="compositionally biased region" description="Acidic residues" evidence="1">
    <location>
        <begin position="356"/>
        <end position="390"/>
    </location>
</feature>
<protein>
    <submittedName>
        <fullName evidence="3">Gliding motility-associated-like protein</fullName>
    </submittedName>
</protein>
<evidence type="ECO:0000313" key="3">
    <source>
        <dbReference type="EMBL" id="PRX53157.1"/>
    </source>
</evidence>
<dbReference type="Pfam" id="PF13585">
    <property type="entry name" value="CHU_C"/>
    <property type="match status" value="1"/>
</dbReference>